<accession>A0A6N9NID9</accession>
<evidence type="ECO:0000313" key="1">
    <source>
        <dbReference type="EMBL" id="NBG64967.1"/>
    </source>
</evidence>
<protein>
    <submittedName>
        <fullName evidence="1">Glyoxalase</fullName>
    </submittedName>
</protein>
<sequence>MELLTKHSDDVSCFNTMKERDELLMDIRIELELPIENSKSLEVFQSNTLRPLMKFQNILILDIYKDYINRTQRSFSAFNQKVQLEIIKDSVTKDQRLKNQMIHIVVALFTIEEFNYYIKNFSELNKRIVSMTIQRLQDQLSRLIL</sequence>
<dbReference type="EMBL" id="WWNE01000003">
    <property type="protein sequence ID" value="NBG64967.1"/>
    <property type="molecule type" value="Genomic_DNA"/>
</dbReference>
<gene>
    <name evidence="1" type="ORF">GQN54_02485</name>
</gene>
<dbReference type="Proteomes" id="UP000470771">
    <property type="component" value="Unassembled WGS sequence"/>
</dbReference>
<reference evidence="1 2" key="1">
    <citation type="submission" date="2019-12" db="EMBL/GenBank/DDBJ databases">
        <authorList>
            <person name="Zhao J."/>
        </authorList>
    </citation>
    <scope>NUCLEOTIDE SEQUENCE [LARGE SCALE GENOMIC DNA]</scope>
    <source>
        <strain evidence="1 2">S-15</strain>
    </source>
</reference>
<keyword evidence="2" id="KW-1185">Reference proteome</keyword>
<dbReference type="AlphaFoldDB" id="A0A6N9NID9"/>
<organism evidence="1 2">
    <name type="scientific">Acidiluteibacter ferrifornacis</name>
    <dbReference type="NCBI Taxonomy" id="2692424"/>
    <lineage>
        <taxon>Bacteria</taxon>
        <taxon>Pseudomonadati</taxon>
        <taxon>Bacteroidota</taxon>
        <taxon>Flavobacteriia</taxon>
        <taxon>Flavobacteriales</taxon>
        <taxon>Cryomorphaceae</taxon>
        <taxon>Acidiluteibacter</taxon>
    </lineage>
</organism>
<proteinExistence type="predicted"/>
<dbReference type="RefSeq" id="WP_160631613.1">
    <property type="nucleotide sequence ID" value="NZ_WWNE01000003.1"/>
</dbReference>
<evidence type="ECO:0000313" key="2">
    <source>
        <dbReference type="Proteomes" id="UP000470771"/>
    </source>
</evidence>
<comment type="caution">
    <text evidence="1">The sequence shown here is derived from an EMBL/GenBank/DDBJ whole genome shotgun (WGS) entry which is preliminary data.</text>
</comment>
<name>A0A6N9NID9_9FLAO</name>